<dbReference type="AlphaFoldDB" id="A0A8T2KN78"/>
<reference evidence="1 2" key="1">
    <citation type="submission" date="2021-07" db="EMBL/GenBank/DDBJ databases">
        <authorList>
            <person name="Imarazene B."/>
            <person name="Zahm M."/>
            <person name="Klopp C."/>
            <person name="Cabau C."/>
            <person name="Beille S."/>
            <person name="Jouanno E."/>
            <person name="Castinel A."/>
            <person name="Lluch J."/>
            <person name="Gil L."/>
            <person name="Kuchtly C."/>
            <person name="Lopez Roques C."/>
            <person name="Donnadieu C."/>
            <person name="Parrinello H."/>
            <person name="Journot L."/>
            <person name="Du K."/>
            <person name="Schartl M."/>
            <person name="Retaux S."/>
            <person name="Guiguen Y."/>
        </authorList>
    </citation>
    <scope>NUCLEOTIDE SEQUENCE [LARGE SCALE GENOMIC DNA]</scope>
    <source>
        <strain evidence="1">Pach_M1</strain>
        <tissue evidence="1">Testis</tissue>
    </source>
</reference>
<comment type="caution">
    <text evidence="1">The sequence shown here is derived from an EMBL/GenBank/DDBJ whole genome shotgun (WGS) entry which is preliminary data.</text>
</comment>
<gene>
    <name evidence="1" type="ORF">AMEX_G28180</name>
</gene>
<sequence length="83" mass="9357">MGPSVECNCSGPNFVERNPTTNAQHAENVPQIYIVDSEEDMSEFTKENMIVLRRDTRTLHVFSGSGWTRVQVSVLLDKITDKS</sequence>
<evidence type="ECO:0000313" key="2">
    <source>
        <dbReference type="Proteomes" id="UP000752171"/>
    </source>
</evidence>
<proteinExistence type="predicted"/>
<accession>A0A8T2KN78</accession>
<organism evidence="1 2">
    <name type="scientific">Astyanax mexicanus</name>
    <name type="common">Blind cave fish</name>
    <name type="synonym">Astyanax fasciatus mexicanus</name>
    <dbReference type="NCBI Taxonomy" id="7994"/>
    <lineage>
        <taxon>Eukaryota</taxon>
        <taxon>Metazoa</taxon>
        <taxon>Chordata</taxon>
        <taxon>Craniata</taxon>
        <taxon>Vertebrata</taxon>
        <taxon>Euteleostomi</taxon>
        <taxon>Actinopterygii</taxon>
        <taxon>Neopterygii</taxon>
        <taxon>Teleostei</taxon>
        <taxon>Ostariophysi</taxon>
        <taxon>Characiformes</taxon>
        <taxon>Characoidei</taxon>
        <taxon>Acestrorhamphidae</taxon>
        <taxon>Acestrorhamphinae</taxon>
        <taxon>Astyanax</taxon>
    </lineage>
</organism>
<evidence type="ECO:0000313" key="1">
    <source>
        <dbReference type="EMBL" id="KAG9259315.1"/>
    </source>
</evidence>
<dbReference type="Proteomes" id="UP000752171">
    <property type="component" value="Unassembled WGS sequence"/>
</dbReference>
<name>A0A8T2KN78_ASTMX</name>
<dbReference type="EMBL" id="JAICCE010000143">
    <property type="protein sequence ID" value="KAG9259315.1"/>
    <property type="molecule type" value="Genomic_DNA"/>
</dbReference>
<protein>
    <submittedName>
        <fullName evidence="1">Acetylcholinesterase collagenic tail peptide-like</fullName>
    </submittedName>
</protein>